<evidence type="ECO:0000313" key="2">
    <source>
        <dbReference type="Proteomes" id="UP001602058"/>
    </source>
</evidence>
<accession>A0ABW6UMR4</accession>
<dbReference type="Proteomes" id="UP001602058">
    <property type="component" value="Unassembled WGS sequence"/>
</dbReference>
<gene>
    <name evidence="1" type="ORF">ACFY1D_21860</name>
</gene>
<keyword evidence="2" id="KW-1185">Reference proteome</keyword>
<organism evidence="1 2">
    <name type="scientific">Streptomyces bluensis</name>
    <dbReference type="NCBI Taxonomy" id="33897"/>
    <lineage>
        <taxon>Bacteria</taxon>
        <taxon>Bacillati</taxon>
        <taxon>Actinomycetota</taxon>
        <taxon>Actinomycetes</taxon>
        <taxon>Kitasatosporales</taxon>
        <taxon>Streptomycetaceae</taxon>
        <taxon>Streptomyces</taxon>
    </lineage>
</organism>
<dbReference type="RefSeq" id="WP_350951411.1">
    <property type="nucleotide sequence ID" value="NZ_JBEOYX010000002.1"/>
</dbReference>
<proteinExistence type="predicted"/>
<protein>
    <submittedName>
        <fullName evidence="1">Uncharacterized protein</fullName>
    </submittedName>
</protein>
<sequence length="186" mass="20066">MSTLPPRERLADILARAYGDRPLTELSLTAATPHYQAADACLATLLLYGEASGAALLGAQSRIERTLHEIATFETDDVDVIGLMLHLVAILDSPVSAADPAEPPHPLTTDLIRQRLADALTSNWPRMTYGNHASDVTDAVMNAVLPIISQLRDEASGWRTKATHALVQRDGARAAAVDYDSDLDKE</sequence>
<name>A0ABW6UMR4_9ACTN</name>
<evidence type="ECO:0000313" key="1">
    <source>
        <dbReference type="EMBL" id="MFF4524038.1"/>
    </source>
</evidence>
<dbReference type="EMBL" id="JBIAWJ010000011">
    <property type="protein sequence ID" value="MFF4524038.1"/>
    <property type="molecule type" value="Genomic_DNA"/>
</dbReference>
<comment type="caution">
    <text evidence="1">The sequence shown here is derived from an EMBL/GenBank/DDBJ whole genome shotgun (WGS) entry which is preliminary data.</text>
</comment>
<reference evidence="1 2" key="1">
    <citation type="submission" date="2024-10" db="EMBL/GenBank/DDBJ databases">
        <title>The Natural Products Discovery Center: Release of the First 8490 Sequenced Strains for Exploring Actinobacteria Biosynthetic Diversity.</title>
        <authorList>
            <person name="Kalkreuter E."/>
            <person name="Kautsar S.A."/>
            <person name="Yang D."/>
            <person name="Bader C.D."/>
            <person name="Teijaro C.N."/>
            <person name="Fluegel L."/>
            <person name="Davis C.M."/>
            <person name="Simpson J.R."/>
            <person name="Lauterbach L."/>
            <person name="Steele A.D."/>
            <person name="Gui C."/>
            <person name="Meng S."/>
            <person name="Li G."/>
            <person name="Viehrig K."/>
            <person name="Ye F."/>
            <person name="Su P."/>
            <person name="Kiefer A.F."/>
            <person name="Nichols A."/>
            <person name="Cepeda A.J."/>
            <person name="Yan W."/>
            <person name="Fan B."/>
            <person name="Jiang Y."/>
            <person name="Adhikari A."/>
            <person name="Zheng C.-J."/>
            <person name="Schuster L."/>
            <person name="Cowan T.M."/>
            <person name="Smanski M.J."/>
            <person name="Chevrette M.G."/>
            <person name="De Carvalho L.P.S."/>
            <person name="Shen B."/>
        </authorList>
    </citation>
    <scope>NUCLEOTIDE SEQUENCE [LARGE SCALE GENOMIC DNA]</scope>
    <source>
        <strain evidence="1 2">NPDC001390</strain>
    </source>
</reference>